<keyword evidence="6 8" id="KW-0057">Aromatic amino acid biosynthesis</keyword>
<dbReference type="SUPFAM" id="SSF53223">
    <property type="entry name" value="Aminoacid dehydrogenase-like, N-terminal domain"/>
    <property type="match status" value="1"/>
</dbReference>
<dbReference type="Pfam" id="PF01488">
    <property type="entry name" value="Shikimate_DH"/>
    <property type="match status" value="1"/>
</dbReference>
<dbReference type="PANTHER" id="PTHR21089">
    <property type="entry name" value="SHIKIMATE DEHYDROGENASE"/>
    <property type="match status" value="1"/>
</dbReference>
<dbReference type="CDD" id="cd01065">
    <property type="entry name" value="NAD_bind_Shikimate_DH"/>
    <property type="match status" value="1"/>
</dbReference>
<dbReference type="InterPro" id="IPR006151">
    <property type="entry name" value="Shikm_DH/Glu-tRNA_Rdtase"/>
</dbReference>
<evidence type="ECO:0000256" key="4">
    <source>
        <dbReference type="ARBA" id="ARBA00022857"/>
    </source>
</evidence>
<evidence type="ECO:0000256" key="7">
    <source>
        <dbReference type="ARBA" id="ARBA00049442"/>
    </source>
</evidence>
<evidence type="ECO:0000313" key="12">
    <source>
        <dbReference type="EMBL" id="TYR31446.1"/>
    </source>
</evidence>
<comment type="function">
    <text evidence="8">Involved in the biosynthesis of the chorismate, which leads to the biosynthesis of aromatic amino acids. Catalyzes the reversible NADPH linked reduction of 3-dehydroshikimate (DHSA) to yield shikimate (SA).</text>
</comment>
<proteinExistence type="inferred from homology"/>
<dbReference type="AlphaFoldDB" id="A0A5D4GRQ8"/>
<evidence type="ECO:0000313" key="13">
    <source>
        <dbReference type="Proteomes" id="UP000323258"/>
    </source>
</evidence>
<feature type="binding site" evidence="8">
    <location>
        <position position="241"/>
    </location>
    <ligand>
        <name>NADP(+)</name>
        <dbReference type="ChEBI" id="CHEBI:58349"/>
    </ligand>
</feature>
<feature type="binding site" evidence="8">
    <location>
        <begin position="153"/>
        <end position="158"/>
    </location>
    <ligand>
        <name>NADP(+)</name>
        <dbReference type="ChEBI" id="CHEBI:58349"/>
    </ligand>
</feature>
<keyword evidence="3 8" id="KW-0028">Amino-acid biosynthesis</keyword>
<dbReference type="InterPro" id="IPR036291">
    <property type="entry name" value="NAD(P)-bd_dom_sf"/>
</dbReference>
<dbReference type="InterPro" id="IPR013708">
    <property type="entry name" value="Shikimate_DH-bd_N"/>
</dbReference>
<dbReference type="NCBIfam" id="TIGR00507">
    <property type="entry name" value="aroE"/>
    <property type="match status" value="1"/>
</dbReference>
<dbReference type="NCBIfam" id="NF001312">
    <property type="entry name" value="PRK00258.1-4"/>
    <property type="match status" value="1"/>
</dbReference>
<dbReference type="Gene3D" id="3.40.50.720">
    <property type="entry name" value="NAD(P)-binding Rossmann-like Domain"/>
    <property type="match status" value="1"/>
</dbReference>
<dbReference type="InterPro" id="IPR022893">
    <property type="entry name" value="Shikimate_DH_fam"/>
</dbReference>
<evidence type="ECO:0000259" key="10">
    <source>
        <dbReference type="Pfam" id="PF08501"/>
    </source>
</evidence>
<protein>
    <recommendedName>
        <fullName evidence="2 8">Shikimate dehydrogenase (NADP(+))</fullName>
        <shortName evidence="8">SDH</shortName>
        <ecNumber evidence="2 8">1.1.1.25</ecNumber>
    </recommendedName>
</protein>
<dbReference type="SUPFAM" id="SSF51735">
    <property type="entry name" value="NAD(P)-binding Rossmann-fold domains"/>
    <property type="match status" value="1"/>
</dbReference>
<evidence type="ECO:0000259" key="11">
    <source>
        <dbReference type="Pfam" id="PF18317"/>
    </source>
</evidence>
<dbReference type="InterPro" id="IPR041121">
    <property type="entry name" value="SDH_C"/>
</dbReference>
<dbReference type="HAMAP" id="MF_00222">
    <property type="entry name" value="Shikimate_DH_AroE"/>
    <property type="match status" value="1"/>
</dbReference>
<feature type="binding site" evidence="8">
    <location>
        <begin position="17"/>
        <end position="19"/>
    </location>
    <ligand>
        <name>shikimate</name>
        <dbReference type="ChEBI" id="CHEBI:36208"/>
    </ligand>
</feature>
<evidence type="ECO:0000256" key="6">
    <source>
        <dbReference type="ARBA" id="ARBA00023141"/>
    </source>
</evidence>
<dbReference type="InterPro" id="IPR046346">
    <property type="entry name" value="Aminoacid_DH-like_N_sf"/>
</dbReference>
<dbReference type="GO" id="GO:0004764">
    <property type="term" value="F:shikimate 3-dehydrogenase (NADP+) activity"/>
    <property type="evidence" value="ECO:0007669"/>
    <property type="project" value="UniProtKB-UniRule"/>
</dbReference>
<dbReference type="Pfam" id="PF18317">
    <property type="entry name" value="SDH_C"/>
    <property type="match status" value="1"/>
</dbReference>
<comment type="pathway">
    <text evidence="1 8">Metabolic intermediate biosynthesis; chorismate biosynthesis; chorismate from D-erythrose 4-phosphate and phosphoenolpyruvate: step 4/7.</text>
</comment>
<dbReference type="GO" id="GO:0019632">
    <property type="term" value="P:shikimate metabolic process"/>
    <property type="evidence" value="ECO:0007669"/>
    <property type="project" value="InterPro"/>
</dbReference>
<feature type="binding site" evidence="8">
    <location>
        <position position="220"/>
    </location>
    <ligand>
        <name>shikimate</name>
        <dbReference type="ChEBI" id="CHEBI:36208"/>
    </ligand>
</feature>
<comment type="similarity">
    <text evidence="8">Belongs to the shikimate dehydrogenase family.</text>
</comment>
<feature type="binding site" evidence="8">
    <location>
        <position position="104"/>
    </location>
    <ligand>
        <name>shikimate</name>
        <dbReference type="ChEBI" id="CHEBI:36208"/>
    </ligand>
</feature>
<dbReference type="GO" id="GO:0050661">
    <property type="term" value="F:NADP binding"/>
    <property type="evidence" value="ECO:0007669"/>
    <property type="project" value="InterPro"/>
</dbReference>
<keyword evidence="13" id="KW-1185">Reference proteome</keyword>
<dbReference type="Proteomes" id="UP000323258">
    <property type="component" value="Unassembled WGS sequence"/>
</dbReference>
<comment type="caution">
    <text evidence="8">Lacks conserved residue(s) required for the propagation of feature annotation.</text>
</comment>
<feature type="domain" description="Quinate/shikimate 5-dehydrogenase/glutamyl-tRNA reductase" evidence="9">
    <location>
        <begin position="122"/>
        <end position="190"/>
    </location>
</feature>
<dbReference type="PANTHER" id="PTHR21089:SF1">
    <property type="entry name" value="BIFUNCTIONAL 3-DEHYDROQUINATE DEHYDRATASE_SHIKIMATE DEHYDROGENASE, CHLOROPLASTIC"/>
    <property type="match status" value="1"/>
</dbReference>
<dbReference type="Pfam" id="PF08501">
    <property type="entry name" value="Shikimate_dh_N"/>
    <property type="match status" value="1"/>
</dbReference>
<feature type="domain" description="Shikimate dehydrogenase substrate binding N-terminal" evidence="10">
    <location>
        <begin position="9"/>
        <end position="91"/>
    </location>
</feature>
<evidence type="ECO:0000256" key="2">
    <source>
        <dbReference type="ARBA" id="ARBA00012962"/>
    </source>
</evidence>
<reference evidence="12 13" key="1">
    <citation type="submission" date="2019-08" db="EMBL/GenBank/DDBJ databases">
        <authorList>
            <person name="Seo Y.L."/>
        </authorList>
    </citation>
    <scope>NUCLEOTIDE SEQUENCE [LARGE SCALE GENOMIC DNA]</scope>
    <source>
        <strain evidence="12 13">MaA-C15</strain>
    </source>
</reference>
<dbReference type="GO" id="GO:0009073">
    <property type="term" value="P:aromatic amino acid family biosynthetic process"/>
    <property type="evidence" value="ECO:0007669"/>
    <property type="project" value="UniProtKB-KW"/>
</dbReference>
<feature type="binding site" evidence="8">
    <location>
        <position position="218"/>
    </location>
    <ligand>
        <name>NADP(+)</name>
        <dbReference type="ChEBI" id="CHEBI:58349"/>
    </ligand>
</feature>
<feature type="binding site" evidence="8">
    <location>
        <position position="64"/>
    </location>
    <ligand>
        <name>shikimate</name>
        <dbReference type="ChEBI" id="CHEBI:36208"/>
    </ligand>
</feature>
<dbReference type="EMBL" id="VSZS01000064">
    <property type="protein sequence ID" value="TYR31446.1"/>
    <property type="molecule type" value="Genomic_DNA"/>
</dbReference>
<keyword evidence="5 8" id="KW-0560">Oxidoreductase</keyword>
<feature type="domain" description="SDH C-terminal" evidence="11">
    <location>
        <begin position="241"/>
        <end position="263"/>
    </location>
</feature>
<comment type="subunit">
    <text evidence="8">Homodimer.</text>
</comment>
<sequence>MAEPVRAFVIGHPIAHSRSPLIHGHWLERYGIAGSYERIDVAPQALEGFVRSLPTSGFAGGNVTIPHKEAACRLADRLDAAAQTIGAANTLWLEDGLVCAGNTDAEGFAADLDQRAPRWRQARSALVLGAGGAARAILFALRSAGISDIRIVNRTVARGQELADHFGGGITAHGWEAADELAGDAALVVNTSAAGLKGDGGSGLDVSRLPASAIVTDIVYTPLQTPLLAAAAQRGLHTVDGLGMLLHQAVPGFERWFGVRPEVTAELRDRIVADIEGRPA</sequence>
<dbReference type="Gene3D" id="3.40.50.10860">
    <property type="entry name" value="Leucine Dehydrogenase, chain A, domain 1"/>
    <property type="match status" value="1"/>
</dbReference>
<feature type="binding site" evidence="8">
    <location>
        <position position="248"/>
    </location>
    <ligand>
        <name>shikimate</name>
        <dbReference type="ChEBI" id="CHEBI:36208"/>
    </ligand>
</feature>
<organism evidence="12 13">
    <name type="scientific">Neoaquamicrobium microcysteis</name>
    <dbReference type="NCBI Taxonomy" id="2682781"/>
    <lineage>
        <taxon>Bacteria</taxon>
        <taxon>Pseudomonadati</taxon>
        <taxon>Pseudomonadota</taxon>
        <taxon>Alphaproteobacteria</taxon>
        <taxon>Hyphomicrobiales</taxon>
        <taxon>Phyllobacteriaceae</taxon>
        <taxon>Neoaquamicrobium</taxon>
    </lineage>
</organism>
<gene>
    <name evidence="8" type="primary">aroE</name>
    <name evidence="12" type="ORF">FY036_14285</name>
</gene>
<feature type="binding site" evidence="8">
    <location>
        <begin position="129"/>
        <end position="133"/>
    </location>
    <ligand>
        <name>NADP(+)</name>
        <dbReference type="ChEBI" id="CHEBI:58349"/>
    </ligand>
</feature>
<dbReference type="GO" id="GO:0009423">
    <property type="term" value="P:chorismate biosynthetic process"/>
    <property type="evidence" value="ECO:0007669"/>
    <property type="project" value="UniProtKB-UniRule"/>
</dbReference>
<reference evidence="12 13" key="2">
    <citation type="submission" date="2019-09" db="EMBL/GenBank/DDBJ databases">
        <title>Mesorhizobium sp. MaA-C15 isolated from Microcystis aeruginosa.</title>
        <authorList>
            <person name="Jeong S.E."/>
            <person name="Jin H.M."/>
            <person name="Jeon C.O."/>
        </authorList>
    </citation>
    <scope>NUCLEOTIDE SEQUENCE [LARGE SCALE GENOMIC DNA]</scope>
    <source>
        <strain evidence="12 13">MaA-C15</strain>
    </source>
</reference>
<dbReference type="InterPro" id="IPR011342">
    <property type="entry name" value="Shikimate_DH"/>
</dbReference>
<comment type="caution">
    <text evidence="12">The sequence shown here is derived from an EMBL/GenBank/DDBJ whole genome shotgun (WGS) entry which is preliminary data.</text>
</comment>
<evidence type="ECO:0000256" key="8">
    <source>
        <dbReference type="HAMAP-Rule" id="MF_00222"/>
    </source>
</evidence>
<dbReference type="GO" id="GO:0005829">
    <property type="term" value="C:cytosol"/>
    <property type="evidence" value="ECO:0007669"/>
    <property type="project" value="TreeGrafter"/>
</dbReference>
<evidence type="ECO:0000259" key="9">
    <source>
        <dbReference type="Pfam" id="PF01488"/>
    </source>
</evidence>
<feature type="active site" description="Proton acceptor" evidence="8">
    <location>
        <position position="68"/>
    </location>
</feature>
<dbReference type="OrthoDB" id="9792692at2"/>
<dbReference type="GO" id="GO:0008652">
    <property type="term" value="P:amino acid biosynthetic process"/>
    <property type="evidence" value="ECO:0007669"/>
    <property type="project" value="UniProtKB-KW"/>
</dbReference>
<feature type="binding site" evidence="8">
    <location>
        <position position="89"/>
    </location>
    <ligand>
        <name>shikimate</name>
        <dbReference type="ChEBI" id="CHEBI:36208"/>
    </ligand>
</feature>
<accession>A0A5D4GRQ8</accession>
<evidence type="ECO:0000256" key="1">
    <source>
        <dbReference type="ARBA" id="ARBA00004871"/>
    </source>
</evidence>
<dbReference type="UniPathway" id="UPA00053">
    <property type="reaction ID" value="UER00087"/>
</dbReference>
<dbReference type="EC" id="1.1.1.25" evidence="2 8"/>
<evidence type="ECO:0000256" key="5">
    <source>
        <dbReference type="ARBA" id="ARBA00023002"/>
    </source>
</evidence>
<comment type="catalytic activity">
    <reaction evidence="7 8">
        <text>shikimate + NADP(+) = 3-dehydroshikimate + NADPH + H(+)</text>
        <dbReference type="Rhea" id="RHEA:17737"/>
        <dbReference type="ChEBI" id="CHEBI:15378"/>
        <dbReference type="ChEBI" id="CHEBI:16630"/>
        <dbReference type="ChEBI" id="CHEBI:36208"/>
        <dbReference type="ChEBI" id="CHEBI:57783"/>
        <dbReference type="ChEBI" id="CHEBI:58349"/>
        <dbReference type="EC" id="1.1.1.25"/>
    </reaction>
</comment>
<dbReference type="RefSeq" id="WP_148915418.1">
    <property type="nucleotide sequence ID" value="NZ_VSZS01000064.1"/>
</dbReference>
<evidence type="ECO:0000256" key="3">
    <source>
        <dbReference type="ARBA" id="ARBA00022605"/>
    </source>
</evidence>
<keyword evidence="4 8" id="KW-0521">NADP</keyword>
<name>A0A5D4GRQ8_9HYPH</name>